<dbReference type="HOGENOM" id="CLU_643607_0_0_7"/>
<dbReference type="eggNOG" id="ENOG502ZNXT">
    <property type="taxonomic scope" value="Bacteria"/>
</dbReference>
<evidence type="ECO:0000313" key="2">
    <source>
        <dbReference type="EMBL" id="EEB34171.1"/>
    </source>
</evidence>
<dbReference type="InterPro" id="IPR012334">
    <property type="entry name" value="Pectin_lyas_fold"/>
</dbReference>
<proteinExistence type="predicted"/>
<dbReference type="SUPFAM" id="SSF51126">
    <property type="entry name" value="Pectin lyase-like"/>
    <property type="match status" value="1"/>
</dbReference>
<evidence type="ECO:0000313" key="3">
    <source>
        <dbReference type="Proteomes" id="UP000003676"/>
    </source>
</evidence>
<protein>
    <submittedName>
        <fullName evidence="2">Uncharacterized protein</fullName>
    </submittedName>
</protein>
<dbReference type="RefSeq" id="WP_006005106.1">
    <property type="nucleotide sequence ID" value="NZ_DS996355.1"/>
</dbReference>
<dbReference type="Proteomes" id="UP000003676">
    <property type="component" value="Unassembled WGS sequence"/>
</dbReference>
<reference evidence="2 3" key="2">
    <citation type="submission" date="2008-10" db="EMBL/GenBank/DDBJ databases">
        <authorList>
            <person name="Fulton L."/>
            <person name="Clifton S."/>
            <person name="Fulton B."/>
            <person name="Xu J."/>
            <person name="Minx P."/>
            <person name="Pepin K.H."/>
            <person name="Johnson M."/>
            <person name="Bhonagiri V."/>
            <person name="Nash W.E."/>
            <person name="Mardis E.R."/>
            <person name="Wilson R.K."/>
        </authorList>
    </citation>
    <scope>NUCLEOTIDE SEQUENCE [LARGE SCALE GENOMIC DNA]</scope>
    <source>
        <strain evidence="2 3">ATCC 29098</strain>
    </source>
</reference>
<comment type="caution">
    <text evidence="2">The sequence shown here is derived from an EMBL/GenBank/DDBJ whole genome shotgun (WGS) entry which is preliminary data.</text>
</comment>
<reference evidence="2 3" key="1">
    <citation type="submission" date="2008-10" db="EMBL/GenBank/DDBJ databases">
        <title>Draft genome sequence of Desulvovibrio piger (ATCC 29098).</title>
        <authorList>
            <person name="Sudarsanam P."/>
            <person name="Ley R."/>
            <person name="Guruge J."/>
            <person name="Turnbaugh P.J."/>
            <person name="Mahowald M."/>
            <person name="Liep D."/>
            <person name="Gordon J."/>
        </authorList>
    </citation>
    <scope>NUCLEOTIDE SEQUENCE [LARGE SCALE GENOMIC DNA]</scope>
    <source>
        <strain evidence="2 3">ATCC 29098</strain>
    </source>
</reference>
<feature type="region of interest" description="Disordered" evidence="1">
    <location>
        <begin position="1"/>
        <end position="32"/>
    </location>
</feature>
<dbReference type="Gene3D" id="2.160.20.10">
    <property type="entry name" value="Single-stranded right-handed beta-helix, Pectin lyase-like"/>
    <property type="match status" value="1"/>
</dbReference>
<organism evidence="2 3">
    <name type="scientific">Desulfovibrio piger ATCC 29098</name>
    <dbReference type="NCBI Taxonomy" id="411464"/>
    <lineage>
        <taxon>Bacteria</taxon>
        <taxon>Pseudomonadati</taxon>
        <taxon>Thermodesulfobacteriota</taxon>
        <taxon>Desulfovibrionia</taxon>
        <taxon>Desulfovibrionales</taxon>
        <taxon>Desulfovibrionaceae</taxon>
        <taxon>Desulfovibrio</taxon>
    </lineage>
</organism>
<sequence>MKYNPPAGSQDPDAKYVTGQPGKVRGSAVPAEAVEHPQREIVEVIKKAGLDPDGDDLTQLWQAIEQIISAKAPIATKEKPGLVQIGDGLAITPEGLLSVLIASTSQAGLVKPRYGLKIGKDGSLDVDFGDMPTDKFEELLKSIRVPIWLTKNKDFYVNGTTGSDTLDEGRGESLEKAFKTIQAAINYVCDSYNIGKYICSINVMDGVYNEYIRLSKYNSTTGYIVLKGLNSSLDSVISGAIIGEESTGRWDISFLTVRNRAGEPSVGSNGYYGILSQSGSTINIIECAIDLPNAAPTGRWKFHVAVDGGTIAIRSKTDGSAGLICSAGSSSDLSGIVRAIGSGNVNMLSNIACNGLSVQNSTLVISEGSTFRITTPAGRTPPIFTGSVTGKRYDVYLNGIINTGRMGEEFVLGTIQGSSSSGGQYS</sequence>
<dbReference type="OrthoDB" id="5465473at2"/>
<dbReference type="EMBL" id="ABXU01000026">
    <property type="protein sequence ID" value="EEB34171.1"/>
    <property type="molecule type" value="Genomic_DNA"/>
</dbReference>
<evidence type="ECO:0000256" key="1">
    <source>
        <dbReference type="SAM" id="MobiDB-lite"/>
    </source>
</evidence>
<name>B6WS13_9BACT</name>
<gene>
    <name evidence="2" type="ORF">DESPIG_00858</name>
</gene>
<dbReference type="InterPro" id="IPR011050">
    <property type="entry name" value="Pectin_lyase_fold/virulence"/>
</dbReference>
<accession>B6WS13</accession>
<dbReference type="AlphaFoldDB" id="B6WS13"/>